<dbReference type="GO" id="GO:0004673">
    <property type="term" value="F:protein histidine kinase activity"/>
    <property type="evidence" value="ECO:0007669"/>
    <property type="project" value="UniProtKB-EC"/>
</dbReference>
<keyword evidence="6 13" id="KW-0812">Transmembrane</keyword>
<keyword evidence="16" id="KW-1185">Reference proteome</keyword>
<dbReference type="Proteomes" id="UP000681425">
    <property type="component" value="Chromosome"/>
</dbReference>
<name>A0A975Q322_9SPHN</name>
<dbReference type="Pfam" id="PF13493">
    <property type="entry name" value="DUF4118"/>
    <property type="match status" value="1"/>
</dbReference>
<keyword evidence="12 13" id="KW-0472">Membrane</keyword>
<gene>
    <name evidence="15" type="ORF">KFK14_06295</name>
</gene>
<dbReference type="InterPro" id="IPR005467">
    <property type="entry name" value="His_kinase_dom"/>
</dbReference>
<dbReference type="PANTHER" id="PTHR41523:SF8">
    <property type="entry name" value="ETHYLENE RESPONSE SENSOR PROTEIN"/>
    <property type="match status" value="1"/>
</dbReference>
<keyword evidence="9" id="KW-0067">ATP-binding</keyword>
<keyword evidence="7" id="KW-0547">Nucleotide-binding</keyword>
<evidence type="ECO:0000256" key="4">
    <source>
        <dbReference type="ARBA" id="ARBA00022553"/>
    </source>
</evidence>
<dbReference type="InterPro" id="IPR003594">
    <property type="entry name" value="HATPase_dom"/>
</dbReference>
<evidence type="ECO:0000256" key="13">
    <source>
        <dbReference type="SAM" id="Phobius"/>
    </source>
</evidence>
<dbReference type="SMART" id="SM00387">
    <property type="entry name" value="HATPase_c"/>
    <property type="match status" value="1"/>
</dbReference>
<evidence type="ECO:0000256" key="2">
    <source>
        <dbReference type="ARBA" id="ARBA00004141"/>
    </source>
</evidence>
<dbReference type="EMBL" id="CP073910">
    <property type="protein sequence ID" value="QUT07033.1"/>
    <property type="molecule type" value="Genomic_DNA"/>
</dbReference>
<dbReference type="InterPro" id="IPR004358">
    <property type="entry name" value="Sig_transdc_His_kin-like_C"/>
</dbReference>
<dbReference type="AlphaFoldDB" id="A0A975Q322"/>
<organism evidence="15 16">
    <name type="scientific">Sphingobium phenoxybenzoativorans</name>
    <dbReference type="NCBI Taxonomy" id="1592790"/>
    <lineage>
        <taxon>Bacteria</taxon>
        <taxon>Pseudomonadati</taxon>
        <taxon>Pseudomonadota</taxon>
        <taxon>Alphaproteobacteria</taxon>
        <taxon>Sphingomonadales</taxon>
        <taxon>Sphingomonadaceae</taxon>
        <taxon>Sphingobium</taxon>
    </lineage>
</organism>
<dbReference type="Pfam" id="PF02518">
    <property type="entry name" value="HATPase_c"/>
    <property type="match status" value="1"/>
</dbReference>
<evidence type="ECO:0000259" key="14">
    <source>
        <dbReference type="PROSITE" id="PS50109"/>
    </source>
</evidence>
<evidence type="ECO:0000256" key="1">
    <source>
        <dbReference type="ARBA" id="ARBA00000085"/>
    </source>
</evidence>
<dbReference type="KEGG" id="spph:KFK14_06295"/>
<dbReference type="Gene3D" id="1.20.120.620">
    <property type="entry name" value="Backbone structure of the membrane domain of e. Coli histidine kinase receptor kdpd"/>
    <property type="match status" value="1"/>
</dbReference>
<dbReference type="InterPro" id="IPR025201">
    <property type="entry name" value="KdpD_TM"/>
</dbReference>
<evidence type="ECO:0000256" key="12">
    <source>
        <dbReference type="ARBA" id="ARBA00023136"/>
    </source>
</evidence>
<reference evidence="15" key="1">
    <citation type="submission" date="2021-04" db="EMBL/GenBank/DDBJ databases">
        <title>Isolation of p-tert-butylphenol degrading bacteria Sphingobium phenoxybenzoativorans Tas13 from active sludge.</title>
        <authorList>
            <person name="Li Y."/>
        </authorList>
    </citation>
    <scope>NUCLEOTIDE SEQUENCE</scope>
    <source>
        <strain evidence="15">Tas13</strain>
    </source>
</reference>
<dbReference type="RefSeq" id="WP_212610270.1">
    <property type="nucleotide sequence ID" value="NZ_CP073910.1"/>
</dbReference>
<evidence type="ECO:0000256" key="6">
    <source>
        <dbReference type="ARBA" id="ARBA00022692"/>
    </source>
</evidence>
<evidence type="ECO:0000256" key="11">
    <source>
        <dbReference type="ARBA" id="ARBA00023012"/>
    </source>
</evidence>
<comment type="catalytic activity">
    <reaction evidence="1">
        <text>ATP + protein L-histidine = ADP + protein N-phospho-L-histidine.</text>
        <dbReference type="EC" id="2.7.13.3"/>
    </reaction>
</comment>
<evidence type="ECO:0000313" key="15">
    <source>
        <dbReference type="EMBL" id="QUT07033.1"/>
    </source>
</evidence>
<dbReference type="InterPro" id="IPR011495">
    <property type="entry name" value="Sig_transdc_His_kin_sub2_dim/P"/>
</dbReference>
<evidence type="ECO:0000313" key="16">
    <source>
        <dbReference type="Proteomes" id="UP000681425"/>
    </source>
</evidence>
<evidence type="ECO:0000256" key="10">
    <source>
        <dbReference type="ARBA" id="ARBA00022989"/>
    </source>
</evidence>
<keyword evidence="11" id="KW-0902">Two-component regulatory system</keyword>
<sequence length="337" mass="36761">MHRKNERFVERLPLIPERPGLAYAVTTLLCMAALFARLVVENVLPTGFPFVSFFPAVILSSFLFGVGPGIYASVICGLISWYFFIPPTMTFSLQANTIVALIFYAVVCATDIALVNWMQRANYGLAVEREKSRALAENREMLFRELQHRVSNNIQVVAALISLQRRNVTDEAARKALDEAYARLNLIGKIGRALYDPNGQRLGVRSFMETLTEDILEASGRRDLAVHLNVDEEITFHPDTAVPLALIVAEAISNAIEHGFPGSDRGTIAVDLHRSDAGKLVLEVADDGKGLPADFQPERGGNLGLRIATALAQQLGGAFSMTPGARGGARAMLEIPA</sequence>
<proteinExistence type="predicted"/>
<dbReference type="InterPro" id="IPR038318">
    <property type="entry name" value="KdpD_sf"/>
</dbReference>
<feature type="transmembrane region" description="Helical" evidence="13">
    <location>
        <begin position="52"/>
        <end position="85"/>
    </location>
</feature>
<evidence type="ECO:0000256" key="8">
    <source>
        <dbReference type="ARBA" id="ARBA00022777"/>
    </source>
</evidence>
<dbReference type="InterPro" id="IPR036890">
    <property type="entry name" value="HATPase_C_sf"/>
</dbReference>
<feature type="transmembrane region" description="Helical" evidence="13">
    <location>
        <begin position="21"/>
        <end position="40"/>
    </location>
</feature>
<protein>
    <recommendedName>
        <fullName evidence="3">histidine kinase</fullName>
        <ecNumber evidence="3">2.7.13.3</ecNumber>
    </recommendedName>
</protein>
<keyword evidence="5" id="KW-0808">Transferase</keyword>
<evidence type="ECO:0000256" key="3">
    <source>
        <dbReference type="ARBA" id="ARBA00012438"/>
    </source>
</evidence>
<feature type="domain" description="Histidine kinase" evidence="14">
    <location>
        <begin position="145"/>
        <end position="337"/>
    </location>
</feature>
<dbReference type="GO" id="GO:0016020">
    <property type="term" value="C:membrane"/>
    <property type="evidence" value="ECO:0007669"/>
    <property type="project" value="UniProtKB-SubCell"/>
</dbReference>
<comment type="subcellular location">
    <subcellularLocation>
        <location evidence="2">Membrane</location>
        <topology evidence="2">Multi-pass membrane protein</topology>
    </subcellularLocation>
</comment>
<evidence type="ECO:0000256" key="7">
    <source>
        <dbReference type="ARBA" id="ARBA00022741"/>
    </source>
</evidence>
<keyword evidence="8" id="KW-0418">Kinase</keyword>
<dbReference type="Pfam" id="PF07568">
    <property type="entry name" value="HisKA_2"/>
    <property type="match status" value="1"/>
</dbReference>
<evidence type="ECO:0000256" key="5">
    <source>
        <dbReference type="ARBA" id="ARBA00022679"/>
    </source>
</evidence>
<accession>A0A975Q322</accession>
<dbReference type="PROSITE" id="PS50109">
    <property type="entry name" value="HIS_KIN"/>
    <property type="match status" value="1"/>
</dbReference>
<evidence type="ECO:0000256" key="9">
    <source>
        <dbReference type="ARBA" id="ARBA00022840"/>
    </source>
</evidence>
<dbReference type="SUPFAM" id="SSF55874">
    <property type="entry name" value="ATPase domain of HSP90 chaperone/DNA topoisomerase II/histidine kinase"/>
    <property type="match status" value="1"/>
</dbReference>
<dbReference type="PANTHER" id="PTHR41523">
    <property type="entry name" value="TWO-COMPONENT SYSTEM SENSOR PROTEIN"/>
    <property type="match status" value="1"/>
</dbReference>
<dbReference type="Gene3D" id="3.30.565.10">
    <property type="entry name" value="Histidine kinase-like ATPase, C-terminal domain"/>
    <property type="match status" value="1"/>
</dbReference>
<dbReference type="GO" id="GO:0000160">
    <property type="term" value="P:phosphorelay signal transduction system"/>
    <property type="evidence" value="ECO:0007669"/>
    <property type="project" value="UniProtKB-KW"/>
</dbReference>
<keyword evidence="10 13" id="KW-1133">Transmembrane helix</keyword>
<feature type="transmembrane region" description="Helical" evidence="13">
    <location>
        <begin position="97"/>
        <end position="118"/>
    </location>
</feature>
<keyword evidence="4" id="KW-0597">Phosphoprotein</keyword>
<dbReference type="EC" id="2.7.13.3" evidence="3"/>
<dbReference type="PRINTS" id="PR00344">
    <property type="entry name" value="BCTRLSENSOR"/>
</dbReference>
<dbReference type="GO" id="GO:0005524">
    <property type="term" value="F:ATP binding"/>
    <property type="evidence" value="ECO:0007669"/>
    <property type="project" value="UniProtKB-KW"/>
</dbReference>